<evidence type="ECO:0000259" key="4">
    <source>
        <dbReference type="PROSITE" id="PS50048"/>
    </source>
</evidence>
<dbReference type="InterPro" id="IPR001138">
    <property type="entry name" value="Zn2Cys6_DnaBD"/>
</dbReference>
<dbReference type="SMART" id="SM00066">
    <property type="entry name" value="GAL4"/>
    <property type="match status" value="1"/>
</dbReference>
<dbReference type="SUPFAM" id="SSF57701">
    <property type="entry name" value="Zn2/Cys6 DNA-binding domain"/>
    <property type="match status" value="1"/>
</dbReference>
<comment type="subcellular location">
    <subcellularLocation>
        <location evidence="1">Nucleus</location>
    </subcellularLocation>
</comment>
<evidence type="ECO:0000313" key="5">
    <source>
        <dbReference type="EMBL" id="KAH7256100.1"/>
    </source>
</evidence>
<evidence type="ECO:0000256" key="2">
    <source>
        <dbReference type="ARBA" id="ARBA00022723"/>
    </source>
</evidence>
<keyword evidence="3" id="KW-0539">Nucleus</keyword>
<comment type="caution">
    <text evidence="5">The sequence shown here is derived from an EMBL/GenBank/DDBJ whole genome shotgun (WGS) entry which is preliminary data.</text>
</comment>
<protein>
    <recommendedName>
        <fullName evidence="4">Zn(2)-C6 fungal-type domain-containing protein</fullName>
    </recommendedName>
</protein>
<gene>
    <name evidence="5" type="ORF">BKA59DRAFT_521302</name>
</gene>
<dbReference type="Gene3D" id="4.10.240.10">
    <property type="entry name" value="Zn(2)-C6 fungal-type DNA-binding domain"/>
    <property type="match status" value="1"/>
</dbReference>
<dbReference type="PROSITE" id="PS50048">
    <property type="entry name" value="ZN2_CY6_FUNGAL_2"/>
    <property type="match status" value="1"/>
</dbReference>
<dbReference type="GO" id="GO:0003677">
    <property type="term" value="F:DNA binding"/>
    <property type="evidence" value="ECO:0007669"/>
    <property type="project" value="InterPro"/>
</dbReference>
<evidence type="ECO:0000313" key="6">
    <source>
        <dbReference type="Proteomes" id="UP000813427"/>
    </source>
</evidence>
<keyword evidence="2" id="KW-0479">Metal-binding</keyword>
<dbReference type="GO" id="GO:0005634">
    <property type="term" value="C:nucleus"/>
    <property type="evidence" value="ECO:0007669"/>
    <property type="project" value="UniProtKB-SubCell"/>
</dbReference>
<evidence type="ECO:0000256" key="3">
    <source>
        <dbReference type="ARBA" id="ARBA00023242"/>
    </source>
</evidence>
<dbReference type="PANTHER" id="PTHR31001:SF87">
    <property type="entry name" value="COL-21"/>
    <property type="match status" value="1"/>
</dbReference>
<feature type="domain" description="Zn(2)-C6 fungal-type" evidence="4">
    <location>
        <begin position="12"/>
        <end position="43"/>
    </location>
</feature>
<dbReference type="CDD" id="cd12148">
    <property type="entry name" value="fungal_TF_MHR"/>
    <property type="match status" value="1"/>
</dbReference>
<sequence>MHRAKRKRVISSCVPCYTRKQKCDRKYPCNHCSRRRRPDQCAFYPSQPKNDATSSNEIITISTQPTSLAIPPEGTFQQDDTQIDVQWDKHVQAEYPGFPNSDEMASTSAEKPLSSRLAQVFGYCEQSNGNVVALLQKLGLHDNDANGTEDAMLPPDIAESIQSTLEKMPSRPILDFLVRYFVNHVNWMDQLLYPHWFLNQYRKWWSYGKVTSVNDVEFAVLFLKACYYASQFLPSPTYTSETIKGVVLADIRNSCERTVSVLAPICTRFSPRGSFLRVQHLILGGLASLCQGQTELFWEVLGSAVRVAQRLGMHMDSNPVDLPPNMDELEREMRRRTFCNLHLWDSLLSRRLDRTPFLPDGLSPEVMPRMRLHVDPNIGTDAPDVFSERLLRCQLADFWRTRLPEKESEYDPVMTEERYEEFCAVFLPSLPPIFALDPDKQWDELIPTIPMQREMLHMDIFEALCYNFGPVLFPAHGQVERLPPYKRVLLISHKRMLAVAALRLLDGVSNLHQLMGESHTRFVGIIVPCFEAAIPLLCLCEDDGFTEDSENLSHQPLAKTDPLNAQMIKATKEECMKSVRGALSRLEDLAEVSNMAEVAARMLAKLVNKVEISFSPQRPENRLTEKRGVGPASATGVAFQNRSTEKSQNHLDSDCTASFLSNTFAGIVQTDWEDLLQDHIGNSDLGDISFLEIEPRR</sequence>
<proteinExistence type="predicted"/>
<evidence type="ECO:0000256" key="1">
    <source>
        <dbReference type="ARBA" id="ARBA00004123"/>
    </source>
</evidence>
<dbReference type="Proteomes" id="UP000813427">
    <property type="component" value="Unassembled WGS sequence"/>
</dbReference>
<keyword evidence="6" id="KW-1185">Reference proteome</keyword>
<dbReference type="InterPro" id="IPR036864">
    <property type="entry name" value="Zn2-C6_fun-type_DNA-bd_sf"/>
</dbReference>
<name>A0A8K0WF88_9HYPO</name>
<dbReference type="EMBL" id="JAGPXF010000002">
    <property type="protein sequence ID" value="KAH7256100.1"/>
    <property type="molecule type" value="Genomic_DNA"/>
</dbReference>
<dbReference type="OrthoDB" id="5344325at2759"/>
<dbReference type="InterPro" id="IPR007219">
    <property type="entry name" value="XnlR_reg_dom"/>
</dbReference>
<reference evidence="5" key="1">
    <citation type="journal article" date="2021" name="Nat. Commun.">
        <title>Genetic determinants of endophytism in the Arabidopsis root mycobiome.</title>
        <authorList>
            <person name="Mesny F."/>
            <person name="Miyauchi S."/>
            <person name="Thiergart T."/>
            <person name="Pickel B."/>
            <person name="Atanasova L."/>
            <person name="Karlsson M."/>
            <person name="Huettel B."/>
            <person name="Barry K.W."/>
            <person name="Haridas S."/>
            <person name="Chen C."/>
            <person name="Bauer D."/>
            <person name="Andreopoulos W."/>
            <person name="Pangilinan J."/>
            <person name="LaButti K."/>
            <person name="Riley R."/>
            <person name="Lipzen A."/>
            <person name="Clum A."/>
            <person name="Drula E."/>
            <person name="Henrissat B."/>
            <person name="Kohler A."/>
            <person name="Grigoriev I.V."/>
            <person name="Martin F.M."/>
            <person name="Hacquard S."/>
        </authorList>
    </citation>
    <scope>NUCLEOTIDE SEQUENCE</scope>
    <source>
        <strain evidence="5">MPI-SDFR-AT-0068</strain>
    </source>
</reference>
<dbReference type="InterPro" id="IPR050613">
    <property type="entry name" value="Sec_Metabolite_Reg"/>
</dbReference>
<accession>A0A8K0WF88</accession>
<dbReference type="AlphaFoldDB" id="A0A8K0WF88"/>
<dbReference type="GO" id="GO:0008270">
    <property type="term" value="F:zinc ion binding"/>
    <property type="evidence" value="ECO:0007669"/>
    <property type="project" value="InterPro"/>
</dbReference>
<dbReference type="Pfam" id="PF04082">
    <property type="entry name" value="Fungal_trans"/>
    <property type="match status" value="1"/>
</dbReference>
<organism evidence="5 6">
    <name type="scientific">Fusarium tricinctum</name>
    <dbReference type="NCBI Taxonomy" id="61284"/>
    <lineage>
        <taxon>Eukaryota</taxon>
        <taxon>Fungi</taxon>
        <taxon>Dikarya</taxon>
        <taxon>Ascomycota</taxon>
        <taxon>Pezizomycotina</taxon>
        <taxon>Sordariomycetes</taxon>
        <taxon>Hypocreomycetidae</taxon>
        <taxon>Hypocreales</taxon>
        <taxon>Nectriaceae</taxon>
        <taxon>Fusarium</taxon>
        <taxon>Fusarium tricinctum species complex</taxon>
    </lineage>
</organism>
<dbReference type="GO" id="GO:0000981">
    <property type="term" value="F:DNA-binding transcription factor activity, RNA polymerase II-specific"/>
    <property type="evidence" value="ECO:0007669"/>
    <property type="project" value="InterPro"/>
</dbReference>
<dbReference type="PANTHER" id="PTHR31001">
    <property type="entry name" value="UNCHARACTERIZED TRANSCRIPTIONAL REGULATORY PROTEIN"/>
    <property type="match status" value="1"/>
</dbReference>
<dbReference type="GO" id="GO:0006351">
    <property type="term" value="P:DNA-templated transcription"/>
    <property type="evidence" value="ECO:0007669"/>
    <property type="project" value="InterPro"/>
</dbReference>